<accession>A0A847SDZ3</accession>
<evidence type="ECO:0000256" key="3">
    <source>
        <dbReference type="ARBA" id="ARBA00004479"/>
    </source>
</evidence>
<evidence type="ECO:0000256" key="10">
    <source>
        <dbReference type="ARBA" id="ARBA00023049"/>
    </source>
</evidence>
<dbReference type="GO" id="GO:0030178">
    <property type="term" value="P:negative regulation of Wnt signaling pathway"/>
    <property type="evidence" value="ECO:0007669"/>
    <property type="project" value="InterPro"/>
</dbReference>
<feature type="chain" id="PRO_5032453324" evidence="13">
    <location>
        <begin position="25"/>
        <end position="311"/>
    </location>
</feature>
<name>A0A847SDZ3_9BACT</name>
<evidence type="ECO:0000256" key="12">
    <source>
        <dbReference type="ARBA" id="ARBA00023180"/>
    </source>
</evidence>
<reference evidence="14 15" key="1">
    <citation type="submission" date="2020-04" db="EMBL/GenBank/DDBJ databases">
        <authorList>
            <person name="Yin C."/>
        </authorList>
    </citation>
    <scope>NUCLEOTIDE SEQUENCE [LARGE SCALE GENOMIC DNA]</scope>
    <source>
        <strain evidence="14 15">Ak56</strain>
    </source>
</reference>
<dbReference type="EMBL" id="JABAHZ010000001">
    <property type="protein sequence ID" value="NLR78404.1"/>
    <property type="molecule type" value="Genomic_DNA"/>
</dbReference>
<evidence type="ECO:0000256" key="5">
    <source>
        <dbReference type="ARBA" id="ARBA00022692"/>
    </source>
</evidence>
<dbReference type="RefSeq" id="WP_168737743.1">
    <property type="nucleotide sequence ID" value="NZ_JABAHZ010000001.1"/>
</dbReference>
<comment type="subcellular location">
    <subcellularLocation>
        <location evidence="3">Membrane</location>
        <topology evidence="3">Single-pass type I membrane protein</topology>
    </subcellularLocation>
</comment>
<evidence type="ECO:0000256" key="13">
    <source>
        <dbReference type="SAM" id="SignalP"/>
    </source>
</evidence>
<keyword evidence="15" id="KW-1185">Reference proteome</keyword>
<sequence length="311" mass="34964">MRFITGRYFVLNCVMILCSVVAVAQQATDSMQNSLLWRISGNGLTKSSYLFGTTHLVCKADLNTLLPATLKKTIISADEAIFEVYEADPNVLAQQSMQYNMMTGGITLDSLLSPQESDTVNNYFETHPMRGLILPLAKKMKPVLLLGMIGARQSFVCEGDKTSSMEEELQYLAKLFYKPCSGFSSYKEQMGYLDSVPYRDQAVMLLRAMGKMNANPATTVSENSIQNMYELYKQQKAAQLYRIIEGETKPDDPWLKFTRNARNNLWVPRLEAKMKQGSVFVAIGFAHIPGKNGLIQLLRNKGYIVEQISNN</sequence>
<keyword evidence="7 13" id="KW-0732">Signal</keyword>
<evidence type="ECO:0000313" key="15">
    <source>
        <dbReference type="Proteomes" id="UP000552864"/>
    </source>
</evidence>
<comment type="cofactor">
    <cofactor evidence="2">
        <name>Co(2+)</name>
        <dbReference type="ChEBI" id="CHEBI:48828"/>
    </cofactor>
</comment>
<evidence type="ECO:0000256" key="8">
    <source>
        <dbReference type="ARBA" id="ARBA00022801"/>
    </source>
</evidence>
<dbReference type="Pfam" id="PF01963">
    <property type="entry name" value="TraB_PrgY_gumN"/>
    <property type="match status" value="1"/>
</dbReference>
<dbReference type="GO" id="GO:0006508">
    <property type="term" value="P:proteolysis"/>
    <property type="evidence" value="ECO:0007669"/>
    <property type="project" value="UniProtKB-KW"/>
</dbReference>
<keyword evidence="8" id="KW-0378">Hydrolase</keyword>
<dbReference type="PANTHER" id="PTHR31120:SF6">
    <property type="entry name" value="METALLOPROTEASE TIKI HOMOLOG"/>
    <property type="match status" value="1"/>
</dbReference>
<evidence type="ECO:0000256" key="1">
    <source>
        <dbReference type="ARBA" id="ARBA00001936"/>
    </source>
</evidence>
<feature type="signal peptide" evidence="13">
    <location>
        <begin position="1"/>
        <end position="24"/>
    </location>
</feature>
<keyword evidence="10" id="KW-0482">Metalloprotease</keyword>
<dbReference type="CDD" id="cd14789">
    <property type="entry name" value="Tiki"/>
    <property type="match status" value="1"/>
</dbReference>
<evidence type="ECO:0000256" key="4">
    <source>
        <dbReference type="ARBA" id="ARBA00022670"/>
    </source>
</evidence>
<dbReference type="AlphaFoldDB" id="A0A847SDZ3"/>
<protein>
    <submittedName>
        <fullName evidence="14">TraB/GumN family protein</fullName>
    </submittedName>
</protein>
<keyword evidence="12" id="KW-0325">Glycoprotein</keyword>
<keyword evidence="11" id="KW-0472">Membrane</keyword>
<evidence type="ECO:0000256" key="9">
    <source>
        <dbReference type="ARBA" id="ARBA00022989"/>
    </source>
</evidence>
<comment type="caution">
    <text evidence="14">The sequence shown here is derived from an EMBL/GenBank/DDBJ whole genome shotgun (WGS) entry which is preliminary data.</text>
</comment>
<dbReference type="GO" id="GO:0016020">
    <property type="term" value="C:membrane"/>
    <property type="evidence" value="ECO:0007669"/>
    <property type="project" value="UniProtKB-SubCell"/>
</dbReference>
<evidence type="ECO:0000313" key="14">
    <source>
        <dbReference type="EMBL" id="NLR78404.1"/>
    </source>
</evidence>
<evidence type="ECO:0000256" key="6">
    <source>
        <dbReference type="ARBA" id="ARBA00022723"/>
    </source>
</evidence>
<dbReference type="Proteomes" id="UP000552864">
    <property type="component" value="Unassembled WGS sequence"/>
</dbReference>
<comment type="cofactor">
    <cofactor evidence="1">
        <name>Mn(2+)</name>
        <dbReference type="ChEBI" id="CHEBI:29035"/>
    </cofactor>
</comment>
<evidence type="ECO:0000256" key="7">
    <source>
        <dbReference type="ARBA" id="ARBA00022729"/>
    </source>
</evidence>
<keyword evidence="6" id="KW-0479">Metal-binding</keyword>
<keyword evidence="5" id="KW-0812">Transmembrane</keyword>
<gene>
    <name evidence="14" type="ORF">HGH91_07195</name>
</gene>
<dbReference type="PANTHER" id="PTHR31120">
    <property type="entry name" value="METALLOPROTEASE TIKI"/>
    <property type="match status" value="1"/>
</dbReference>
<evidence type="ECO:0000256" key="11">
    <source>
        <dbReference type="ARBA" id="ARBA00023136"/>
    </source>
</evidence>
<evidence type="ECO:0000256" key="2">
    <source>
        <dbReference type="ARBA" id="ARBA00001941"/>
    </source>
</evidence>
<keyword evidence="4" id="KW-0645">Protease</keyword>
<dbReference type="InterPro" id="IPR040230">
    <property type="entry name" value="TIKI1/2-like"/>
</dbReference>
<organism evidence="14 15">
    <name type="scientific">Chitinophaga eiseniae</name>
    <dbReference type="NCBI Taxonomy" id="634771"/>
    <lineage>
        <taxon>Bacteria</taxon>
        <taxon>Pseudomonadati</taxon>
        <taxon>Bacteroidota</taxon>
        <taxon>Chitinophagia</taxon>
        <taxon>Chitinophagales</taxon>
        <taxon>Chitinophagaceae</taxon>
        <taxon>Chitinophaga</taxon>
    </lineage>
</organism>
<dbReference type="GO" id="GO:0046872">
    <property type="term" value="F:metal ion binding"/>
    <property type="evidence" value="ECO:0007669"/>
    <property type="project" value="UniProtKB-KW"/>
</dbReference>
<keyword evidence="9" id="KW-1133">Transmembrane helix</keyword>
<dbReference type="GO" id="GO:0004222">
    <property type="term" value="F:metalloendopeptidase activity"/>
    <property type="evidence" value="ECO:0007669"/>
    <property type="project" value="TreeGrafter"/>
</dbReference>
<dbReference type="InterPro" id="IPR002816">
    <property type="entry name" value="TraB/PrgY/GumN_fam"/>
</dbReference>
<proteinExistence type="predicted"/>